<comment type="caution">
    <text evidence="5">The sequence shown here is derived from an EMBL/GenBank/DDBJ whole genome shotgun (WGS) entry which is preliminary data.</text>
</comment>
<dbReference type="GO" id="GO:0008270">
    <property type="term" value="F:zinc ion binding"/>
    <property type="evidence" value="ECO:0007669"/>
    <property type="project" value="UniProtKB-KW"/>
</dbReference>
<dbReference type="Proteomes" id="UP001419268">
    <property type="component" value="Unassembled WGS sequence"/>
</dbReference>
<accession>A0AAP0HHI8</accession>
<sequence length="81" mass="9550">MHQANLINRDTGEFEVLAGRHGDRMHKGNNTQIVIMKERKCSCNKWQSFGFPWLHMLAACAFIRVNSSRFIEPYYRIDVYT</sequence>
<protein>
    <recommendedName>
        <fullName evidence="4">Zinc finger PMZ-type domain-containing protein</fullName>
    </recommendedName>
</protein>
<keyword evidence="2" id="KW-0863">Zinc-finger</keyword>
<gene>
    <name evidence="5" type="ORF">Scep_027760</name>
</gene>
<reference evidence="5 6" key="1">
    <citation type="submission" date="2024-01" db="EMBL/GenBank/DDBJ databases">
        <title>Genome assemblies of Stephania.</title>
        <authorList>
            <person name="Yang L."/>
        </authorList>
    </citation>
    <scope>NUCLEOTIDE SEQUENCE [LARGE SCALE GENOMIC DNA]</scope>
    <source>
        <strain evidence="5">JXDWG</strain>
        <tissue evidence="5">Leaf</tissue>
    </source>
</reference>
<evidence type="ECO:0000256" key="3">
    <source>
        <dbReference type="ARBA" id="ARBA00022833"/>
    </source>
</evidence>
<keyword evidence="1" id="KW-0479">Metal-binding</keyword>
<keyword evidence="6" id="KW-1185">Reference proteome</keyword>
<evidence type="ECO:0000259" key="4">
    <source>
        <dbReference type="SMART" id="SM00575"/>
    </source>
</evidence>
<evidence type="ECO:0000313" key="6">
    <source>
        <dbReference type="Proteomes" id="UP001419268"/>
    </source>
</evidence>
<name>A0AAP0HHI8_9MAGN</name>
<dbReference type="AlphaFoldDB" id="A0AAP0HHI8"/>
<evidence type="ECO:0000313" key="5">
    <source>
        <dbReference type="EMBL" id="KAK9088678.1"/>
    </source>
</evidence>
<dbReference type="InterPro" id="IPR006564">
    <property type="entry name" value="Znf_PMZ"/>
</dbReference>
<dbReference type="Pfam" id="PF04434">
    <property type="entry name" value="SWIM"/>
    <property type="match status" value="1"/>
</dbReference>
<feature type="domain" description="Zinc finger PMZ-type" evidence="4">
    <location>
        <begin position="39"/>
        <end position="66"/>
    </location>
</feature>
<dbReference type="InterPro" id="IPR007527">
    <property type="entry name" value="Znf_SWIM"/>
</dbReference>
<evidence type="ECO:0000256" key="2">
    <source>
        <dbReference type="ARBA" id="ARBA00022771"/>
    </source>
</evidence>
<proteinExistence type="predicted"/>
<dbReference type="SMART" id="SM00575">
    <property type="entry name" value="ZnF_PMZ"/>
    <property type="match status" value="1"/>
</dbReference>
<organism evidence="5 6">
    <name type="scientific">Stephania cephalantha</name>
    <dbReference type="NCBI Taxonomy" id="152367"/>
    <lineage>
        <taxon>Eukaryota</taxon>
        <taxon>Viridiplantae</taxon>
        <taxon>Streptophyta</taxon>
        <taxon>Embryophyta</taxon>
        <taxon>Tracheophyta</taxon>
        <taxon>Spermatophyta</taxon>
        <taxon>Magnoliopsida</taxon>
        <taxon>Ranunculales</taxon>
        <taxon>Menispermaceae</taxon>
        <taxon>Menispermoideae</taxon>
        <taxon>Cissampelideae</taxon>
        <taxon>Stephania</taxon>
    </lineage>
</organism>
<evidence type="ECO:0000256" key="1">
    <source>
        <dbReference type="ARBA" id="ARBA00022723"/>
    </source>
</evidence>
<dbReference type="EMBL" id="JBBNAG010000012">
    <property type="protein sequence ID" value="KAK9088678.1"/>
    <property type="molecule type" value="Genomic_DNA"/>
</dbReference>
<keyword evidence="3" id="KW-0862">Zinc</keyword>